<dbReference type="SUPFAM" id="SSF53335">
    <property type="entry name" value="S-adenosyl-L-methionine-dependent methyltransferases"/>
    <property type="match status" value="1"/>
</dbReference>
<evidence type="ECO:0000256" key="4">
    <source>
        <dbReference type="ARBA" id="ARBA00022603"/>
    </source>
</evidence>
<evidence type="ECO:0000313" key="8">
    <source>
        <dbReference type="EMBL" id="AVP97069.1"/>
    </source>
</evidence>
<keyword evidence="6" id="KW-0949">S-adenosyl-L-methionine</keyword>
<keyword evidence="5 8" id="KW-0808">Transferase</keyword>
<dbReference type="GO" id="GO:0008176">
    <property type="term" value="F:tRNA (guanine(46)-N7)-methyltransferase activity"/>
    <property type="evidence" value="ECO:0007669"/>
    <property type="project" value="UniProtKB-EC"/>
</dbReference>
<gene>
    <name evidence="8" type="ORF">C7S18_07625</name>
</gene>
<evidence type="ECO:0000256" key="2">
    <source>
        <dbReference type="ARBA" id="ARBA00003015"/>
    </source>
</evidence>
<keyword evidence="7" id="KW-0819">tRNA processing</keyword>
<dbReference type="EC" id="2.1.1.33" evidence="3"/>
<organism evidence="8 9">
    <name type="scientific">Ahniella affigens</name>
    <dbReference type="NCBI Taxonomy" id="2021234"/>
    <lineage>
        <taxon>Bacteria</taxon>
        <taxon>Pseudomonadati</taxon>
        <taxon>Pseudomonadota</taxon>
        <taxon>Gammaproteobacteria</taxon>
        <taxon>Lysobacterales</taxon>
        <taxon>Rhodanobacteraceae</taxon>
        <taxon>Ahniella</taxon>
    </lineage>
</organism>
<dbReference type="Gene3D" id="3.40.50.150">
    <property type="entry name" value="Vaccinia Virus protein VP39"/>
    <property type="match status" value="1"/>
</dbReference>
<dbReference type="EMBL" id="CP027860">
    <property type="protein sequence ID" value="AVP97069.1"/>
    <property type="molecule type" value="Genomic_DNA"/>
</dbReference>
<dbReference type="PROSITE" id="PS51625">
    <property type="entry name" value="SAM_MT_TRMB"/>
    <property type="match status" value="1"/>
</dbReference>
<comment type="catalytic activity">
    <reaction evidence="1">
        <text>guanosine(46) in tRNA + S-adenosyl-L-methionine = N(7)-methylguanosine(46) in tRNA + S-adenosyl-L-homocysteine</text>
        <dbReference type="Rhea" id="RHEA:42708"/>
        <dbReference type="Rhea" id="RHEA-COMP:10188"/>
        <dbReference type="Rhea" id="RHEA-COMP:10189"/>
        <dbReference type="ChEBI" id="CHEBI:57856"/>
        <dbReference type="ChEBI" id="CHEBI:59789"/>
        <dbReference type="ChEBI" id="CHEBI:74269"/>
        <dbReference type="ChEBI" id="CHEBI:74480"/>
        <dbReference type="EC" id="2.1.1.33"/>
    </reaction>
</comment>
<evidence type="ECO:0000256" key="6">
    <source>
        <dbReference type="ARBA" id="ARBA00022691"/>
    </source>
</evidence>
<dbReference type="OrthoDB" id="9809889at2"/>
<evidence type="ECO:0000256" key="3">
    <source>
        <dbReference type="ARBA" id="ARBA00011977"/>
    </source>
</evidence>
<comment type="function">
    <text evidence="2">Catalyzes the formation of N(7)-methylguanine at position 46 (m7G46) in tRNA.</text>
</comment>
<reference evidence="8 9" key="2">
    <citation type="submission" date="2018-03" db="EMBL/GenBank/DDBJ databases">
        <authorList>
            <person name="Keele B.F."/>
        </authorList>
    </citation>
    <scope>NUCLEOTIDE SEQUENCE [LARGE SCALE GENOMIC DNA]</scope>
    <source>
        <strain evidence="8 9">D13</strain>
    </source>
</reference>
<dbReference type="KEGG" id="xba:C7S18_07625"/>
<keyword evidence="9" id="KW-1185">Reference proteome</keyword>
<evidence type="ECO:0000256" key="5">
    <source>
        <dbReference type="ARBA" id="ARBA00022679"/>
    </source>
</evidence>
<dbReference type="InterPro" id="IPR029063">
    <property type="entry name" value="SAM-dependent_MTases_sf"/>
</dbReference>
<dbReference type="AlphaFoldDB" id="A0A2P1PQF8"/>
<evidence type="ECO:0000313" key="9">
    <source>
        <dbReference type="Proteomes" id="UP000241074"/>
    </source>
</evidence>
<proteinExistence type="predicted"/>
<evidence type="ECO:0000256" key="1">
    <source>
        <dbReference type="ARBA" id="ARBA00000142"/>
    </source>
</evidence>
<name>A0A2P1PQF8_9GAMM</name>
<evidence type="ECO:0000256" key="7">
    <source>
        <dbReference type="ARBA" id="ARBA00022694"/>
    </source>
</evidence>
<dbReference type="CDD" id="cd02440">
    <property type="entry name" value="AdoMet_MTases"/>
    <property type="match status" value="1"/>
</dbReference>
<dbReference type="Pfam" id="PF02390">
    <property type="entry name" value="Methyltransf_4"/>
    <property type="match status" value="1"/>
</dbReference>
<dbReference type="Proteomes" id="UP000241074">
    <property type="component" value="Chromosome"/>
</dbReference>
<reference evidence="8 9" key="1">
    <citation type="submission" date="2018-03" db="EMBL/GenBank/DDBJ databases">
        <title>Ahniella affigens gen. nov., sp. nov., a gammaproteobacterium isolated from sandy soil near a stream.</title>
        <authorList>
            <person name="Ko Y."/>
            <person name="Kim J.-H."/>
        </authorList>
    </citation>
    <scope>NUCLEOTIDE SEQUENCE [LARGE SCALE GENOMIC DNA]</scope>
    <source>
        <strain evidence="8 9">D13</strain>
    </source>
</reference>
<keyword evidence="4 8" id="KW-0489">Methyltransferase</keyword>
<dbReference type="InterPro" id="IPR003358">
    <property type="entry name" value="tRNA_(Gua-N-7)_MeTrfase_Trmb"/>
</dbReference>
<dbReference type="RefSeq" id="WP_106890994.1">
    <property type="nucleotide sequence ID" value="NZ_CP027860.1"/>
</dbReference>
<protein>
    <recommendedName>
        <fullName evidence="3">tRNA (guanine(46)-N(7))-methyltransferase</fullName>
        <ecNumber evidence="3">2.1.1.33</ecNumber>
    </recommendedName>
</protein>
<accession>A0A2P1PQF8</accession>
<sequence length="221" mass="24723">MRANSPPVVSNQHGPHPDLAEVVARHLEHPWRAPLHQPSARVFAAWVAAVAAPGRELILDSGCGTGDSTRLLALQNPEALVLGIDQSEVRLQAEDSDLQQIGAHAWLLRARAETIWRCLLAASFRVSRHCLWYPNPWPKSAHLQRRWHGHPAWPDLLQLSATIELRSNWATYVDEFALALAQSGWQAERDVVAGSEAPVSPFEKKYRESGHALHRLRAQPR</sequence>